<feature type="non-terminal residue" evidence="1">
    <location>
        <position position="164"/>
    </location>
</feature>
<sequence>MLRGFSNPINGLEAKSEPRAHPLALDSIHSDPPHLTPHPSTTFSTLIQHCSNACPGGFLNPRNRLGAKLERRAHFLALHGIHSPSNPTLIYHLLHVDSGLFQCIPRGFSNPINRLEVKSERRTHFLTLYNIHFDHLPLQPLIHLPHSLYSFRTILMHALGVFEP</sequence>
<accession>A0ACD3A0H2</accession>
<proteinExistence type="predicted"/>
<keyword evidence="2" id="KW-1185">Reference proteome</keyword>
<reference evidence="1 2" key="1">
    <citation type="journal article" date="2019" name="Nat. Ecol. Evol.">
        <title>Megaphylogeny resolves global patterns of mushroom evolution.</title>
        <authorList>
            <person name="Varga T."/>
            <person name="Krizsan K."/>
            <person name="Foldi C."/>
            <person name="Dima B."/>
            <person name="Sanchez-Garcia M."/>
            <person name="Sanchez-Ramirez S."/>
            <person name="Szollosi G.J."/>
            <person name="Szarkandi J.G."/>
            <person name="Papp V."/>
            <person name="Albert L."/>
            <person name="Andreopoulos W."/>
            <person name="Angelini C."/>
            <person name="Antonin V."/>
            <person name="Barry K.W."/>
            <person name="Bougher N.L."/>
            <person name="Buchanan P."/>
            <person name="Buyck B."/>
            <person name="Bense V."/>
            <person name="Catcheside P."/>
            <person name="Chovatia M."/>
            <person name="Cooper J."/>
            <person name="Damon W."/>
            <person name="Desjardin D."/>
            <person name="Finy P."/>
            <person name="Geml J."/>
            <person name="Haridas S."/>
            <person name="Hughes K."/>
            <person name="Justo A."/>
            <person name="Karasinski D."/>
            <person name="Kautmanova I."/>
            <person name="Kiss B."/>
            <person name="Kocsube S."/>
            <person name="Kotiranta H."/>
            <person name="LaButti K.M."/>
            <person name="Lechner B.E."/>
            <person name="Liimatainen K."/>
            <person name="Lipzen A."/>
            <person name="Lukacs Z."/>
            <person name="Mihaltcheva S."/>
            <person name="Morgado L.N."/>
            <person name="Niskanen T."/>
            <person name="Noordeloos M.E."/>
            <person name="Ohm R.A."/>
            <person name="Ortiz-Santana B."/>
            <person name="Ovrebo C."/>
            <person name="Racz N."/>
            <person name="Riley R."/>
            <person name="Savchenko A."/>
            <person name="Shiryaev A."/>
            <person name="Soop K."/>
            <person name="Spirin V."/>
            <person name="Szebenyi C."/>
            <person name="Tomsovsky M."/>
            <person name="Tulloss R.E."/>
            <person name="Uehling J."/>
            <person name="Grigoriev I.V."/>
            <person name="Vagvolgyi C."/>
            <person name="Papp T."/>
            <person name="Martin F.M."/>
            <person name="Miettinen O."/>
            <person name="Hibbett D.S."/>
            <person name="Nagy L.G."/>
        </authorList>
    </citation>
    <scope>NUCLEOTIDE SEQUENCE [LARGE SCALE GENOMIC DNA]</scope>
    <source>
        <strain evidence="1 2">NL-1719</strain>
    </source>
</reference>
<dbReference type="Proteomes" id="UP000308600">
    <property type="component" value="Unassembled WGS sequence"/>
</dbReference>
<evidence type="ECO:0000313" key="2">
    <source>
        <dbReference type="Proteomes" id="UP000308600"/>
    </source>
</evidence>
<protein>
    <submittedName>
        <fullName evidence="1">Uncharacterized protein</fullName>
    </submittedName>
</protein>
<dbReference type="EMBL" id="ML209076">
    <property type="protein sequence ID" value="TFK59112.1"/>
    <property type="molecule type" value="Genomic_DNA"/>
</dbReference>
<gene>
    <name evidence="1" type="ORF">BDN72DRAFT_851453</name>
</gene>
<organism evidence="1 2">
    <name type="scientific">Pluteus cervinus</name>
    <dbReference type="NCBI Taxonomy" id="181527"/>
    <lineage>
        <taxon>Eukaryota</taxon>
        <taxon>Fungi</taxon>
        <taxon>Dikarya</taxon>
        <taxon>Basidiomycota</taxon>
        <taxon>Agaricomycotina</taxon>
        <taxon>Agaricomycetes</taxon>
        <taxon>Agaricomycetidae</taxon>
        <taxon>Agaricales</taxon>
        <taxon>Pluteineae</taxon>
        <taxon>Pluteaceae</taxon>
        <taxon>Pluteus</taxon>
    </lineage>
</organism>
<name>A0ACD3A0H2_9AGAR</name>
<evidence type="ECO:0000313" key="1">
    <source>
        <dbReference type="EMBL" id="TFK59112.1"/>
    </source>
</evidence>